<keyword evidence="1" id="KW-1133">Transmembrane helix</keyword>
<sequence>MWVAFLMRMCTMVSRPQTSTLAVSATSVSVLTLNLLTLPKVKSVGRSTPRAVQSTKMTASTGLIHQSSIKKRNIRMFASWSKSFLLSIVMSDVFVSYVFVHMARIRFNTASVSLNIDHMFRVFRYEMLMMFWELTLVDHNSRGVSFATFLPLRSVVYV</sequence>
<proteinExistence type="predicted"/>
<protein>
    <submittedName>
        <fullName evidence="2">Uncharacterized protein</fullName>
    </submittedName>
</protein>
<dbReference type="EMBL" id="JAODUO010004024">
    <property type="protein sequence ID" value="KAK2145085.1"/>
    <property type="molecule type" value="Genomic_DNA"/>
</dbReference>
<dbReference type="Proteomes" id="UP001209878">
    <property type="component" value="Unassembled WGS sequence"/>
</dbReference>
<feature type="transmembrane region" description="Helical" evidence="1">
    <location>
        <begin position="80"/>
        <end position="100"/>
    </location>
</feature>
<reference evidence="2" key="1">
    <citation type="journal article" date="2023" name="Mol. Biol. Evol.">
        <title>Third-Generation Sequencing Reveals the Adaptive Role of the Epigenome in Three Deep-Sea Polychaetes.</title>
        <authorList>
            <person name="Perez M."/>
            <person name="Aroh O."/>
            <person name="Sun Y."/>
            <person name="Lan Y."/>
            <person name="Juniper S.K."/>
            <person name="Young C.R."/>
            <person name="Angers B."/>
            <person name="Qian P.Y."/>
        </authorList>
    </citation>
    <scope>NUCLEOTIDE SEQUENCE</scope>
    <source>
        <strain evidence="2">R07B-5</strain>
    </source>
</reference>
<evidence type="ECO:0000256" key="1">
    <source>
        <dbReference type="SAM" id="Phobius"/>
    </source>
</evidence>
<keyword evidence="1" id="KW-0812">Transmembrane</keyword>
<keyword evidence="3" id="KW-1185">Reference proteome</keyword>
<evidence type="ECO:0000313" key="3">
    <source>
        <dbReference type="Proteomes" id="UP001209878"/>
    </source>
</evidence>
<keyword evidence="1" id="KW-0472">Membrane</keyword>
<comment type="caution">
    <text evidence="2">The sequence shown here is derived from an EMBL/GenBank/DDBJ whole genome shotgun (WGS) entry which is preliminary data.</text>
</comment>
<dbReference type="AlphaFoldDB" id="A0AAD9J3R9"/>
<organism evidence="2 3">
    <name type="scientific">Ridgeia piscesae</name>
    <name type="common">Tubeworm</name>
    <dbReference type="NCBI Taxonomy" id="27915"/>
    <lineage>
        <taxon>Eukaryota</taxon>
        <taxon>Metazoa</taxon>
        <taxon>Spiralia</taxon>
        <taxon>Lophotrochozoa</taxon>
        <taxon>Annelida</taxon>
        <taxon>Polychaeta</taxon>
        <taxon>Sedentaria</taxon>
        <taxon>Canalipalpata</taxon>
        <taxon>Sabellida</taxon>
        <taxon>Siboglinidae</taxon>
        <taxon>Ridgeia</taxon>
    </lineage>
</organism>
<gene>
    <name evidence="2" type="ORF">NP493_4034g00000</name>
</gene>
<evidence type="ECO:0000313" key="2">
    <source>
        <dbReference type="EMBL" id="KAK2145085.1"/>
    </source>
</evidence>
<name>A0AAD9J3R9_RIDPI</name>
<accession>A0AAD9J3R9</accession>